<feature type="transmembrane region" description="Helical" evidence="5">
    <location>
        <begin position="38"/>
        <end position="61"/>
    </location>
</feature>
<evidence type="ECO:0000313" key="7">
    <source>
        <dbReference type="EMBL" id="MZQ84002.1"/>
    </source>
</evidence>
<evidence type="ECO:0000256" key="1">
    <source>
        <dbReference type="ARBA" id="ARBA00004141"/>
    </source>
</evidence>
<evidence type="ECO:0000256" key="4">
    <source>
        <dbReference type="ARBA" id="ARBA00023136"/>
    </source>
</evidence>
<keyword evidence="8" id="KW-1185">Reference proteome</keyword>
<dbReference type="GO" id="GO:0016020">
    <property type="term" value="C:membrane"/>
    <property type="evidence" value="ECO:0007669"/>
    <property type="project" value="UniProtKB-SubCell"/>
</dbReference>
<dbReference type="EMBL" id="WTUZ01000020">
    <property type="protein sequence ID" value="MZQ84002.1"/>
    <property type="molecule type" value="Genomic_DNA"/>
</dbReference>
<evidence type="ECO:0000256" key="3">
    <source>
        <dbReference type="ARBA" id="ARBA00022989"/>
    </source>
</evidence>
<feature type="transmembrane region" description="Helical" evidence="5">
    <location>
        <begin position="168"/>
        <end position="195"/>
    </location>
</feature>
<feature type="transmembrane region" description="Helical" evidence="5">
    <location>
        <begin position="123"/>
        <end position="148"/>
    </location>
</feature>
<comment type="caution">
    <text evidence="7">The sequence shown here is derived from an EMBL/GenBank/DDBJ whole genome shotgun (WGS) entry which is preliminary data.</text>
</comment>
<keyword evidence="4 5" id="KW-0472">Membrane</keyword>
<dbReference type="InterPro" id="IPR006977">
    <property type="entry name" value="Yip1_dom"/>
</dbReference>
<dbReference type="AlphaFoldDB" id="A0A6L8V2Z3"/>
<reference evidence="7 8" key="1">
    <citation type="submission" date="2019-12" db="EMBL/GenBank/DDBJ databases">
        <title>Paenibacillus sp. nov. sp. isolated from soil.</title>
        <authorList>
            <person name="Kim J."/>
            <person name="Jeong S.E."/>
            <person name="Jung H.S."/>
            <person name="Jeon C.O."/>
        </authorList>
    </citation>
    <scope>NUCLEOTIDE SEQUENCE [LARGE SCALE GENOMIC DNA]</scope>
    <source>
        <strain evidence="7 8">5J-6</strain>
    </source>
</reference>
<protein>
    <recommendedName>
        <fullName evidence="6">Yip1 domain-containing protein</fullName>
    </recommendedName>
</protein>
<feature type="transmembrane region" description="Helical" evidence="5">
    <location>
        <begin position="202"/>
        <end position="222"/>
    </location>
</feature>
<name>A0A6L8V2Z3_9BACL</name>
<keyword evidence="3 5" id="KW-1133">Transmembrane helix</keyword>
<comment type="subcellular location">
    <subcellularLocation>
        <location evidence="1">Membrane</location>
        <topology evidence="1">Multi-pass membrane protein</topology>
    </subcellularLocation>
</comment>
<evidence type="ECO:0000256" key="2">
    <source>
        <dbReference type="ARBA" id="ARBA00022692"/>
    </source>
</evidence>
<accession>A0A6L8V2Z3</accession>
<evidence type="ECO:0000259" key="6">
    <source>
        <dbReference type="Pfam" id="PF04893"/>
    </source>
</evidence>
<dbReference type="Pfam" id="PF04893">
    <property type="entry name" value="Yip1"/>
    <property type="match status" value="1"/>
</dbReference>
<feature type="transmembrane region" description="Helical" evidence="5">
    <location>
        <begin position="86"/>
        <end position="111"/>
    </location>
</feature>
<sequence>MQTELVNQETSPLQSPNLIGFLHSPVEHIKRLKHKAPIFKPFIIVCIVSMVYTGVISYLSVPDQSLIEASNAIHSSLPRLKLTTSIIAGLFSIIPLFFSLLIMAILLKLFLVFTHKELSFKTIFSLNIHMSAVTLLASTINLLINGITWSGQYLSYTNLGRLFINNSIWHVLFMALDPFVIWVNVLLAIGLHYLAGSTKVQIVIVISIVFLFSIAANTISLIKL</sequence>
<evidence type="ECO:0000256" key="5">
    <source>
        <dbReference type="SAM" id="Phobius"/>
    </source>
</evidence>
<organism evidence="7 8">
    <name type="scientific">Paenibacillus silvestris</name>
    <dbReference type="NCBI Taxonomy" id="2606219"/>
    <lineage>
        <taxon>Bacteria</taxon>
        <taxon>Bacillati</taxon>
        <taxon>Bacillota</taxon>
        <taxon>Bacilli</taxon>
        <taxon>Bacillales</taxon>
        <taxon>Paenibacillaceae</taxon>
        <taxon>Paenibacillus</taxon>
    </lineage>
</organism>
<dbReference type="Proteomes" id="UP000481087">
    <property type="component" value="Unassembled WGS sequence"/>
</dbReference>
<gene>
    <name evidence="7" type="ORF">GQF01_17960</name>
</gene>
<proteinExistence type="predicted"/>
<dbReference type="RefSeq" id="WP_161408102.1">
    <property type="nucleotide sequence ID" value="NZ_WTUZ01000020.1"/>
</dbReference>
<evidence type="ECO:0000313" key="8">
    <source>
        <dbReference type="Proteomes" id="UP000481087"/>
    </source>
</evidence>
<feature type="domain" description="Yip1" evidence="6">
    <location>
        <begin position="20"/>
        <end position="212"/>
    </location>
</feature>
<keyword evidence="2 5" id="KW-0812">Transmembrane</keyword>